<proteinExistence type="predicted"/>
<name>A0A4R5NIG1_9LACO</name>
<protein>
    <submittedName>
        <fullName evidence="1">Uncharacterized protein</fullName>
    </submittedName>
</protein>
<keyword evidence="2" id="KW-1185">Reference proteome</keyword>
<accession>A0A4R5NIG1</accession>
<evidence type="ECO:0000313" key="2">
    <source>
        <dbReference type="Proteomes" id="UP000294854"/>
    </source>
</evidence>
<dbReference type="Gene3D" id="3.40.50.2000">
    <property type="entry name" value="Glycogen Phosphorylase B"/>
    <property type="match status" value="1"/>
</dbReference>
<gene>
    <name evidence="1" type="ORF">C5L31_002095</name>
</gene>
<organism evidence="1 2">
    <name type="scientific">Secundilactobacillus malefermentans</name>
    <dbReference type="NCBI Taxonomy" id="176292"/>
    <lineage>
        <taxon>Bacteria</taxon>
        <taxon>Bacillati</taxon>
        <taxon>Bacillota</taxon>
        <taxon>Bacilli</taxon>
        <taxon>Lactobacillales</taxon>
        <taxon>Lactobacillaceae</taxon>
        <taxon>Secundilactobacillus</taxon>
    </lineage>
</organism>
<dbReference type="STRING" id="1122149.FD44_GL000143"/>
<sequence length="290" mass="33023">MMLYLINGTLNAKNTIIEKTSLKRLKMFSEMGVDTTLLLMHFSPNWRKTAGTIVAQKGQIKSLFDELQGFEQPTASPLSVNDFHDLDGYFRMHPESRDYQFQDGDLTVAEAQTDKRGKVEQVRYFDRLGNQIQLDYFNDLGRLAMTAYQRDGVTAAQTYFDQADKTALTATFDQKHYATFSKAGQHARFYSRQDLELEFLEQRLKPGDIVVTERTDYDELLAKLPQTILKVGTIYNEIPKKLAAYDALLVRNDNQAQMAEKAGVQVVRGNDYQTDGTEAWTTLLASLAKK</sequence>
<reference evidence="1 2" key="1">
    <citation type="journal article" date="2019" name="Appl. Microbiol. Biotechnol.">
        <title>Uncovering carbohydrate metabolism through a genotype-phenotype association study of 56 lactic acid bacteria genomes.</title>
        <authorList>
            <person name="Buron-Moles G."/>
            <person name="Chailyan A."/>
            <person name="Dolejs I."/>
            <person name="Forster J."/>
            <person name="Miks M.H."/>
        </authorList>
    </citation>
    <scope>NUCLEOTIDE SEQUENCE [LARGE SCALE GENOMIC DNA]</scope>
    <source>
        <strain evidence="1 2">ATCC 49373</strain>
    </source>
</reference>
<dbReference type="EMBL" id="PUFO01000080">
    <property type="protein sequence ID" value="TDG73944.1"/>
    <property type="molecule type" value="Genomic_DNA"/>
</dbReference>
<dbReference type="AlphaFoldDB" id="A0A4R5NIG1"/>
<dbReference type="OrthoDB" id="570545at2"/>
<dbReference type="RefSeq" id="WP_029327479.1">
    <property type="nucleotide sequence ID" value="NZ_PUFO01000080.1"/>
</dbReference>
<evidence type="ECO:0000313" key="1">
    <source>
        <dbReference type="EMBL" id="TDG73944.1"/>
    </source>
</evidence>
<comment type="caution">
    <text evidence="1">The sequence shown here is derived from an EMBL/GenBank/DDBJ whole genome shotgun (WGS) entry which is preliminary data.</text>
</comment>
<dbReference type="Proteomes" id="UP000294854">
    <property type="component" value="Unassembled WGS sequence"/>
</dbReference>